<feature type="region of interest" description="Disordered" evidence="1">
    <location>
        <begin position="53"/>
        <end position="95"/>
    </location>
</feature>
<feature type="compositionally biased region" description="Polar residues" evidence="1">
    <location>
        <begin position="84"/>
        <end position="95"/>
    </location>
</feature>
<dbReference type="AlphaFoldDB" id="A0A8H7DJC3"/>
<gene>
    <name evidence="2" type="ORF">MSAN_00326900</name>
</gene>
<name>A0A8H7DJC3_9AGAR</name>
<comment type="caution">
    <text evidence="2">The sequence shown here is derived from an EMBL/GenBank/DDBJ whole genome shotgun (WGS) entry which is preliminary data.</text>
</comment>
<evidence type="ECO:0000256" key="1">
    <source>
        <dbReference type="SAM" id="MobiDB-lite"/>
    </source>
</evidence>
<dbReference type="Proteomes" id="UP000623467">
    <property type="component" value="Unassembled WGS sequence"/>
</dbReference>
<evidence type="ECO:0000313" key="3">
    <source>
        <dbReference type="Proteomes" id="UP000623467"/>
    </source>
</evidence>
<feature type="compositionally biased region" description="Low complexity" evidence="1">
    <location>
        <begin position="67"/>
        <end position="78"/>
    </location>
</feature>
<reference evidence="2" key="1">
    <citation type="submission" date="2020-05" db="EMBL/GenBank/DDBJ databases">
        <title>Mycena genomes resolve the evolution of fungal bioluminescence.</title>
        <authorList>
            <person name="Tsai I.J."/>
        </authorList>
    </citation>
    <scope>NUCLEOTIDE SEQUENCE</scope>
    <source>
        <strain evidence="2">160909Yilan</strain>
    </source>
</reference>
<dbReference type="EMBL" id="JACAZH010000002">
    <property type="protein sequence ID" value="KAF7374428.1"/>
    <property type="molecule type" value="Genomic_DNA"/>
</dbReference>
<dbReference type="OrthoDB" id="3222453at2759"/>
<evidence type="ECO:0000313" key="2">
    <source>
        <dbReference type="EMBL" id="KAF7374428.1"/>
    </source>
</evidence>
<keyword evidence="3" id="KW-1185">Reference proteome</keyword>
<organism evidence="2 3">
    <name type="scientific">Mycena sanguinolenta</name>
    <dbReference type="NCBI Taxonomy" id="230812"/>
    <lineage>
        <taxon>Eukaryota</taxon>
        <taxon>Fungi</taxon>
        <taxon>Dikarya</taxon>
        <taxon>Basidiomycota</taxon>
        <taxon>Agaricomycotina</taxon>
        <taxon>Agaricomycetes</taxon>
        <taxon>Agaricomycetidae</taxon>
        <taxon>Agaricales</taxon>
        <taxon>Marasmiineae</taxon>
        <taxon>Mycenaceae</taxon>
        <taxon>Mycena</taxon>
    </lineage>
</organism>
<protein>
    <submittedName>
        <fullName evidence="2">WD40 containing domain protein</fullName>
    </submittedName>
</protein>
<sequence>MERLVGESSSVGIYGGAGGNGGGGSVQGGSGGHGLGPSFGGMQFVIQNPQLDSSHPLAVNTGPPGPSQAVAASSHSSALGMGAATQTPHSSHQNMSSPLAAVYSESVNYCSQLLRQGRGFPLYVPRPQPNLPAEYQRRGVAIGDVGRVTPEGGFDFFFNIYLPANHPINANVPEDFVPLSPCDPIDVSYHDFDPGNFVSSPSVTEISREYPEFPGGEFVFSCREPTGAALTLPHGAHLEKLENLETMRQYAAKHAESWYKYVNGTRGRGLVNGNLYLVTGCEKPRSWGMASFHGVSLQNEFQLSFQPTRGEDEGYRYRWRGSYCHRKQADSPLEDGTPLNQTTFIHAFAISVGEGIWEKLFGAEVCQLVDSSTFLDKSGRSFVPYGSQGSSFLWSFFSGNGTFSGGKQCSGPALAPGDGIVTDAFRDRRGNTAFLPSCLLPVRKNYSESRAFSQLMVSRIIHPSEIIHERIFREAPQARVVITHDDDWRDVLKDDGVQTQGLTASELQQAIFDHFEIMEEDVFLRAKSDPTTARNAATATVGGELRLIDNQITHDPRDDSDLLSPKRYS</sequence>
<proteinExistence type="predicted"/>
<accession>A0A8H7DJC3</accession>